<accession>A0A7C8J9P8</accession>
<gene>
    <name evidence="1" type="ORF">TWF102_006847</name>
</gene>
<evidence type="ECO:0000313" key="1">
    <source>
        <dbReference type="EMBL" id="KAF3095850.1"/>
    </source>
</evidence>
<name>A0A7C8J9P8_ORBOL</name>
<proteinExistence type="predicted"/>
<dbReference type="AlphaFoldDB" id="A0A7C8J9P8"/>
<dbReference type="Proteomes" id="UP000475325">
    <property type="component" value="Unassembled WGS sequence"/>
</dbReference>
<organism evidence="1 2">
    <name type="scientific">Orbilia oligospora</name>
    <name type="common">Nematode-trapping fungus</name>
    <name type="synonym">Arthrobotrys oligospora</name>
    <dbReference type="NCBI Taxonomy" id="2813651"/>
    <lineage>
        <taxon>Eukaryota</taxon>
        <taxon>Fungi</taxon>
        <taxon>Dikarya</taxon>
        <taxon>Ascomycota</taxon>
        <taxon>Pezizomycotina</taxon>
        <taxon>Orbiliomycetes</taxon>
        <taxon>Orbiliales</taxon>
        <taxon>Orbiliaceae</taxon>
        <taxon>Orbilia</taxon>
    </lineage>
</organism>
<dbReference type="EMBL" id="WIQW01000039">
    <property type="protein sequence ID" value="KAF3095850.1"/>
    <property type="molecule type" value="Genomic_DNA"/>
</dbReference>
<comment type="caution">
    <text evidence="1">The sequence shown here is derived from an EMBL/GenBank/DDBJ whole genome shotgun (WGS) entry which is preliminary data.</text>
</comment>
<sequence length="88" mass="10588">MYVCIRGGFEIRSNGDPCRTLPLDKRNGMRSTLLDLYLEIPFRQATNLQSHRKTTLRRRNKRQLHLREYGVNLTIRFHAWRRATPYRS</sequence>
<reference evidence="1 2" key="1">
    <citation type="submission" date="2019-06" db="EMBL/GenBank/DDBJ databases">
        <authorList>
            <person name="Palmer J.M."/>
        </authorList>
    </citation>
    <scope>NUCLEOTIDE SEQUENCE [LARGE SCALE GENOMIC DNA]</scope>
    <source>
        <strain evidence="1 2">TWF102</strain>
    </source>
</reference>
<evidence type="ECO:0000313" key="2">
    <source>
        <dbReference type="Proteomes" id="UP000475325"/>
    </source>
</evidence>
<protein>
    <submittedName>
        <fullName evidence="1">Uncharacterized protein</fullName>
    </submittedName>
</protein>